<organism evidence="2 3">
    <name type="scientific">Haemophilus parainfluenzae (strain T3T1)</name>
    <dbReference type="NCBI Taxonomy" id="862965"/>
    <lineage>
        <taxon>Bacteria</taxon>
        <taxon>Pseudomonadati</taxon>
        <taxon>Pseudomonadota</taxon>
        <taxon>Gammaproteobacteria</taxon>
        <taxon>Pasteurellales</taxon>
        <taxon>Pasteurellaceae</taxon>
        <taxon>Haemophilus</taxon>
    </lineage>
</organism>
<dbReference type="KEGG" id="hpr:PARA_12210"/>
<dbReference type="Proteomes" id="UP000007052">
    <property type="component" value="Chromosome"/>
</dbReference>
<proteinExistence type="predicted"/>
<reference evidence="3" key="1">
    <citation type="submission" date="2010-07" db="EMBL/GenBank/DDBJ databases">
        <title>The genome sequence of Haemophilus parainfluenzae T3T1.</title>
        <authorList>
            <person name="Crook D."/>
            <person name="Hood D."/>
            <person name="Moxon R."/>
            <person name="Parkhill J."/>
            <person name="Aslett M."/>
            <person name="Bentley S.D."/>
        </authorList>
    </citation>
    <scope>NUCLEOTIDE SEQUENCE [LARGE SCALE GENOMIC DNA]</scope>
    <source>
        <strain evidence="3">T3T1</strain>
    </source>
</reference>
<dbReference type="AlphaFoldDB" id="A0AB33QM07"/>
<accession>A0AB33QM07</accession>
<protein>
    <submittedName>
        <fullName evidence="2">Uncharacterized protein</fullName>
    </submittedName>
</protein>
<feature type="compositionally biased region" description="Polar residues" evidence="1">
    <location>
        <begin position="1"/>
        <end position="13"/>
    </location>
</feature>
<dbReference type="AntiFam" id="ANF00013">
    <property type="entry name" value="tRNA translation"/>
</dbReference>
<sequence>MHRTNSVCGNSSVGRARPCQGRGREFEPRFPLQTNGVLAKRLCTGLQIHVARFDSGTRLHNHAVS</sequence>
<gene>
    <name evidence="2" type="ordered locus">PARA_12210</name>
</gene>
<name>A0AB33QM07_HAEP3</name>
<feature type="region of interest" description="Disordered" evidence="1">
    <location>
        <begin position="1"/>
        <end position="26"/>
    </location>
</feature>
<dbReference type="EMBL" id="FQ312002">
    <property type="protein sequence ID" value="CBW15324.1"/>
    <property type="molecule type" value="Genomic_DNA"/>
</dbReference>
<evidence type="ECO:0000256" key="1">
    <source>
        <dbReference type="SAM" id="MobiDB-lite"/>
    </source>
</evidence>
<evidence type="ECO:0000313" key="2">
    <source>
        <dbReference type="EMBL" id="CBW15324.1"/>
    </source>
</evidence>
<evidence type="ECO:0000313" key="3">
    <source>
        <dbReference type="Proteomes" id="UP000007052"/>
    </source>
</evidence>